<evidence type="ECO:0000259" key="2">
    <source>
        <dbReference type="PROSITE" id="PS50076"/>
    </source>
</evidence>
<evidence type="ECO:0000313" key="4">
    <source>
        <dbReference type="Proteomes" id="UP001189429"/>
    </source>
</evidence>
<evidence type="ECO:0000313" key="3">
    <source>
        <dbReference type="EMBL" id="CAK0838069.1"/>
    </source>
</evidence>
<organism evidence="3 4">
    <name type="scientific">Prorocentrum cordatum</name>
    <dbReference type="NCBI Taxonomy" id="2364126"/>
    <lineage>
        <taxon>Eukaryota</taxon>
        <taxon>Sar</taxon>
        <taxon>Alveolata</taxon>
        <taxon>Dinophyceae</taxon>
        <taxon>Prorocentrales</taxon>
        <taxon>Prorocentraceae</taxon>
        <taxon>Prorocentrum</taxon>
    </lineage>
</organism>
<protein>
    <recommendedName>
        <fullName evidence="2">J domain-containing protein</fullName>
    </recommendedName>
</protein>
<feature type="non-terminal residue" evidence="3">
    <location>
        <position position="449"/>
    </location>
</feature>
<sequence length="449" mass="49674">MPPGMQPPAMPPPSTPPPGMEVPRPPAAPPGAGQGPPMSGGGEETTLAEVGKSAKDYLDVLMPIAIPKAGDDARPVPRSVQCLEDGTDLFKMFDADMNRFDPKVVKKSYHKMAALVDPAKLGREPSEAEQARWTKLKQAYAVIMDEQMRAVYRQYCFGIMGSGGTPALGHDEALGKALEMGRDLRKMGEERAIVLHKAAETGWSVQMKDQDGRNKGPDVRKHGYQFNLFEEVSSDDGEDVTLERERRNMPADKILELSPKFADAFLDKIKPILLSRHVSKAAAGGAFTMLDEPRCKDLLEENPKAVQKNLRKVRTTLKQMNWAMTALIQNKDSPWRGLETKGSLAEHGTEKMLDIIKSGIAVGKFSEVHEEEFAKLLDNLHRLYMDIFEKRGQELLRSAIQAELTVVHLLPESGGRLPDGTKVILQELKSRADLNGKRGTIMGWDYALQ</sequence>
<gene>
    <name evidence="3" type="ORF">PCOR1329_LOCUS34097</name>
</gene>
<evidence type="ECO:0000256" key="1">
    <source>
        <dbReference type="SAM" id="MobiDB-lite"/>
    </source>
</evidence>
<comment type="caution">
    <text evidence="3">The sequence shown here is derived from an EMBL/GenBank/DDBJ whole genome shotgun (WGS) entry which is preliminary data.</text>
</comment>
<keyword evidence="4" id="KW-1185">Reference proteome</keyword>
<proteinExistence type="predicted"/>
<reference evidence="3" key="1">
    <citation type="submission" date="2023-10" db="EMBL/GenBank/DDBJ databases">
        <authorList>
            <person name="Chen Y."/>
            <person name="Shah S."/>
            <person name="Dougan E. K."/>
            <person name="Thang M."/>
            <person name="Chan C."/>
        </authorList>
    </citation>
    <scope>NUCLEOTIDE SEQUENCE [LARGE SCALE GENOMIC DNA]</scope>
</reference>
<dbReference type="Proteomes" id="UP001189429">
    <property type="component" value="Unassembled WGS sequence"/>
</dbReference>
<feature type="domain" description="J" evidence="2">
    <location>
        <begin position="88"/>
        <end position="156"/>
    </location>
</feature>
<dbReference type="PROSITE" id="PS50076">
    <property type="entry name" value="DNAJ_2"/>
    <property type="match status" value="1"/>
</dbReference>
<dbReference type="InterPro" id="IPR001623">
    <property type="entry name" value="DnaJ_domain"/>
</dbReference>
<name>A0ABN9SZK4_9DINO</name>
<feature type="region of interest" description="Disordered" evidence="1">
    <location>
        <begin position="1"/>
        <end position="45"/>
    </location>
</feature>
<dbReference type="InterPro" id="IPR036869">
    <property type="entry name" value="J_dom_sf"/>
</dbReference>
<dbReference type="Gene3D" id="1.10.287.110">
    <property type="entry name" value="DnaJ domain"/>
    <property type="match status" value="1"/>
</dbReference>
<accession>A0ABN9SZK4</accession>
<dbReference type="EMBL" id="CAUYUJ010014195">
    <property type="protein sequence ID" value="CAK0838069.1"/>
    <property type="molecule type" value="Genomic_DNA"/>
</dbReference>
<dbReference type="SUPFAM" id="SSF46565">
    <property type="entry name" value="Chaperone J-domain"/>
    <property type="match status" value="1"/>
</dbReference>
<feature type="compositionally biased region" description="Pro residues" evidence="1">
    <location>
        <begin position="1"/>
        <end position="29"/>
    </location>
</feature>
<feature type="compositionally biased region" description="Gly residues" evidence="1">
    <location>
        <begin position="32"/>
        <end position="43"/>
    </location>
</feature>